<protein>
    <submittedName>
        <fullName evidence="6">Valine--pyruvate aminotransferase</fullName>
        <ecNumber evidence="6">2.6.1.66</ecNumber>
    </submittedName>
</protein>
<gene>
    <name evidence="6" type="primary">avtA</name>
    <name evidence="6" type="ORF">LH22_02140</name>
</gene>
<dbReference type="SUPFAM" id="SSF53383">
    <property type="entry name" value="PLP-dependent transferases"/>
    <property type="match status" value="1"/>
</dbReference>
<name>A0ABM5REA6_9GAMM</name>
<dbReference type="EC" id="2.6.1.66" evidence="6"/>
<dbReference type="RefSeq" id="WP_038643928.1">
    <property type="nucleotide sequence ID" value="NZ_CP009454.1"/>
</dbReference>
<dbReference type="GO" id="GO:0009042">
    <property type="term" value="F:valine-pyruvate transaminase activity"/>
    <property type="evidence" value="ECO:0007669"/>
    <property type="project" value="UniProtKB-EC"/>
</dbReference>
<dbReference type="NCBIfam" id="NF006963">
    <property type="entry name" value="PRK09440.1-1"/>
    <property type="match status" value="1"/>
</dbReference>
<dbReference type="Pfam" id="PF00155">
    <property type="entry name" value="Aminotran_1_2"/>
    <property type="match status" value="1"/>
</dbReference>
<keyword evidence="4" id="KW-0663">Pyridoxal phosphate</keyword>
<organism evidence="6 7">
    <name type="scientific">Pantoea rwandensis</name>
    <dbReference type="NCBI Taxonomy" id="1076550"/>
    <lineage>
        <taxon>Bacteria</taxon>
        <taxon>Pseudomonadati</taxon>
        <taxon>Pseudomonadota</taxon>
        <taxon>Gammaproteobacteria</taxon>
        <taxon>Enterobacterales</taxon>
        <taxon>Erwiniaceae</taxon>
        <taxon>Pantoea</taxon>
    </lineage>
</organism>
<sequence>MSFSQFGDKFTQHSGISRLMEDMGEGLRTPGTIMLGGGNPAQIPAINDYFNQLLLQMHQDGKLSEALCNYDGPRGKTLLLDALANMLREELGWPITAQNIALTNGSQSAFFYLFNLFAGRRADGSKKRVLFPLAPEYLGYADAGLEEDLFVSARPNIELLPEGQFKYHVDFDHLPLNEDVGLICVSRPTNPTGNVITDDELMQLDALAQQHGVPLLIDNAYGVPFPGIIFSEARPLWNPNTILCMSLSKLGLPGARCGIIVADESTISAIGNMNGIISLAPGSIGPAIATEMIVRGDLLRLSEEVIKPFYQAKVSETIAILRRYLPEDRCLIHKPEGAIFLWLWFRDLPISTEALYQRLKARGVLMVPGHFFFPGLEQEWPHTHQCMRMNYVPDAEKIERAVQILAEELEMIANEA</sequence>
<dbReference type="InterPro" id="IPR015424">
    <property type="entry name" value="PyrdxlP-dep_Trfase"/>
</dbReference>
<reference evidence="6 7" key="1">
    <citation type="submission" date="2014-09" db="EMBL/GenBank/DDBJ databases">
        <authorList>
            <person name="Chan K.-G."/>
        </authorList>
    </citation>
    <scope>NUCLEOTIDE SEQUENCE [LARGE SCALE GENOMIC DNA]</scope>
    <source>
        <strain evidence="6 7">ND04</strain>
    </source>
</reference>
<dbReference type="InterPro" id="IPR015421">
    <property type="entry name" value="PyrdxlP-dep_Trfase_major"/>
</dbReference>
<dbReference type="EMBL" id="CP009454">
    <property type="protein sequence ID" value="AIR84317.1"/>
    <property type="molecule type" value="Genomic_DNA"/>
</dbReference>
<accession>A0ABM5REA6</accession>
<keyword evidence="7" id="KW-1185">Reference proteome</keyword>
<comment type="cofactor">
    <cofactor evidence="1">
        <name>pyridoxal 5'-phosphate</name>
        <dbReference type="ChEBI" id="CHEBI:597326"/>
    </cofactor>
</comment>
<dbReference type="Gene3D" id="3.40.640.10">
    <property type="entry name" value="Type I PLP-dependent aspartate aminotransferase-like (Major domain)"/>
    <property type="match status" value="1"/>
</dbReference>
<keyword evidence="3 6" id="KW-0808">Transferase</keyword>
<dbReference type="PANTHER" id="PTHR42790">
    <property type="entry name" value="AMINOTRANSFERASE"/>
    <property type="match status" value="1"/>
</dbReference>
<dbReference type="NCBIfam" id="NF006964">
    <property type="entry name" value="PRK09440.1-2"/>
    <property type="match status" value="1"/>
</dbReference>
<dbReference type="Proteomes" id="UP000029495">
    <property type="component" value="Chromosome"/>
</dbReference>
<evidence type="ECO:0000259" key="5">
    <source>
        <dbReference type="Pfam" id="PF00155"/>
    </source>
</evidence>
<evidence type="ECO:0000256" key="3">
    <source>
        <dbReference type="ARBA" id="ARBA00022679"/>
    </source>
</evidence>
<dbReference type="NCBIfam" id="NF006967">
    <property type="entry name" value="PRK09440.1-5"/>
    <property type="match status" value="1"/>
</dbReference>
<evidence type="ECO:0000313" key="7">
    <source>
        <dbReference type="Proteomes" id="UP000029495"/>
    </source>
</evidence>
<evidence type="ECO:0000256" key="2">
    <source>
        <dbReference type="ARBA" id="ARBA00022576"/>
    </source>
</evidence>
<dbReference type="InterPro" id="IPR050859">
    <property type="entry name" value="Class-I_PLP-dep_aminotransf"/>
</dbReference>
<proteinExistence type="predicted"/>
<evidence type="ECO:0000256" key="4">
    <source>
        <dbReference type="ARBA" id="ARBA00022898"/>
    </source>
</evidence>
<keyword evidence="2 6" id="KW-0032">Aminotransferase</keyword>
<evidence type="ECO:0000256" key="1">
    <source>
        <dbReference type="ARBA" id="ARBA00001933"/>
    </source>
</evidence>
<feature type="domain" description="Aminotransferase class I/classII large" evidence="5">
    <location>
        <begin position="69"/>
        <end position="404"/>
    </location>
</feature>
<dbReference type="CDD" id="cd00609">
    <property type="entry name" value="AAT_like"/>
    <property type="match status" value="1"/>
</dbReference>
<dbReference type="NCBIfam" id="NF006966">
    <property type="entry name" value="PRK09440.1-4"/>
    <property type="match status" value="1"/>
</dbReference>
<dbReference type="InterPro" id="IPR004839">
    <property type="entry name" value="Aminotransferase_I/II_large"/>
</dbReference>
<evidence type="ECO:0000313" key="6">
    <source>
        <dbReference type="EMBL" id="AIR84317.1"/>
    </source>
</evidence>
<dbReference type="PANTHER" id="PTHR42790:SF4">
    <property type="entry name" value="VALINE--PYRUVATE AMINOTRANSFERASE"/>
    <property type="match status" value="1"/>
</dbReference>